<evidence type="ECO:0000256" key="3">
    <source>
        <dbReference type="ARBA" id="ARBA00023212"/>
    </source>
</evidence>
<feature type="region of interest" description="Disordered" evidence="5">
    <location>
        <begin position="635"/>
        <end position="659"/>
    </location>
</feature>
<feature type="compositionally biased region" description="Basic and acidic residues" evidence="5">
    <location>
        <begin position="196"/>
        <end position="209"/>
    </location>
</feature>
<keyword evidence="4" id="KW-0175">Coiled coil</keyword>
<evidence type="ECO:0000313" key="8">
    <source>
        <dbReference type="Proteomes" id="UP001388673"/>
    </source>
</evidence>
<dbReference type="Pfam" id="PF15908">
    <property type="entry name" value="HMMR_C"/>
    <property type="match status" value="1"/>
</dbReference>
<dbReference type="InterPro" id="IPR031794">
    <property type="entry name" value="HMMR_C"/>
</dbReference>
<keyword evidence="8" id="KW-1185">Reference proteome</keyword>
<gene>
    <name evidence="7" type="ORF">IAR55_004133</name>
</gene>
<accession>A0AAW0YYV2</accession>
<keyword evidence="2" id="KW-0963">Cytoplasm</keyword>
<dbReference type="KEGG" id="kne:92181391"/>
<dbReference type="EMBL" id="JBCAWK010000007">
    <property type="protein sequence ID" value="KAK8853427.1"/>
    <property type="molecule type" value="Genomic_DNA"/>
</dbReference>
<feature type="domain" description="Hyaluronan-mediated motility receptor C-terminal" evidence="6">
    <location>
        <begin position="502"/>
        <end position="612"/>
    </location>
</feature>
<dbReference type="GeneID" id="92181391"/>
<proteinExistence type="predicted"/>
<feature type="region of interest" description="Disordered" evidence="5">
    <location>
        <begin position="183"/>
        <end position="209"/>
    </location>
</feature>
<feature type="coiled-coil region" evidence="4">
    <location>
        <begin position="587"/>
        <end position="614"/>
    </location>
</feature>
<keyword evidence="3" id="KW-0206">Cytoskeleton</keyword>
<dbReference type="AlphaFoldDB" id="A0AAW0YYV2"/>
<protein>
    <recommendedName>
        <fullName evidence="6">Hyaluronan-mediated motility receptor C-terminal domain-containing protein</fullName>
    </recommendedName>
</protein>
<dbReference type="RefSeq" id="XP_066802613.1">
    <property type="nucleotide sequence ID" value="XM_066947234.1"/>
</dbReference>
<dbReference type="Proteomes" id="UP001388673">
    <property type="component" value="Unassembled WGS sequence"/>
</dbReference>
<evidence type="ECO:0000256" key="1">
    <source>
        <dbReference type="ARBA" id="ARBA00004186"/>
    </source>
</evidence>
<evidence type="ECO:0000256" key="2">
    <source>
        <dbReference type="ARBA" id="ARBA00022490"/>
    </source>
</evidence>
<dbReference type="GO" id="GO:0005819">
    <property type="term" value="C:spindle"/>
    <property type="evidence" value="ECO:0007669"/>
    <property type="project" value="UniProtKB-SubCell"/>
</dbReference>
<reference evidence="7 8" key="1">
    <citation type="journal article" date="2024" name="bioRxiv">
        <title>Comparative genomics of Cryptococcus and Kwoniella reveals pathogenesis evolution and contrasting karyotype dynamics via intercentromeric recombination or chromosome fusion.</title>
        <authorList>
            <person name="Coelho M.A."/>
            <person name="David-Palma M."/>
            <person name="Shea T."/>
            <person name="Bowers K."/>
            <person name="McGinley-Smith S."/>
            <person name="Mohammad A.W."/>
            <person name="Gnirke A."/>
            <person name="Yurkov A.M."/>
            <person name="Nowrousian M."/>
            <person name="Sun S."/>
            <person name="Cuomo C.A."/>
            <person name="Heitman J."/>
        </authorList>
    </citation>
    <scope>NUCLEOTIDE SEQUENCE [LARGE SCALE GENOMIC DNA]</scope>
    <source>
        <strain evidence="7 8">CBS 13917</strain>
    </source>
</reference>
<feature type="region of interest" description="Disordered" evidence="5">
    <location>
        <begin position="1"/>
        <end position="68"/>
    </location>
</feature>
<evidence type="ECO:0000256" key="5">
    <source>
        <dbReference type="SAM" id="MobiDB-lite"/>
    </source>
</evidence>
<evidence type="ECO:0000256" key="4">
    <source>
        <dbReference type="SAM" id="Coils"/>
    </source>
</evidence>
<comment type="caution">
    <text evidence="7">The sequence shown here is derived from an EMBL/GenBank/DDBJ whole genome shotgun (WGS) entry which is preliminary data.</text>
</comment>
<name>A0AAW0YYV2_9TREE</name>
<organism evidence="7 8">
    <name type="scientific">Kwoniella newhampshirensis</name>
    <dbReference type="NCBI Taxonomy" id="1651941"/>
    <lineage>
        <taxon>Eukaryota</taxon>
        <taxon>Fungi</taxon>
        <taxon>Dikarya</taxon>
        <taxon>Basidiomycota</taxon>
        <taxon>Agaricomycotina</taxon>
        <taxon>Tremellomycetes</taxon>
        <taxon>Tremellales</taxon>
        <taxon>Cryptococcaceae</taxon>
        <taxon>Kwoniella</taxon>
    </lineage>
</organism>
<comment type="subcellular location">
    <subcellularLocation>
        <location evidence="1">Cytoplasm</location>
        <location evidence="1">Cytoskeleton</location>
        <location evidence="1">Spindle</location>
    </subcellularLocation>
</comment>
<feature type="compositionally biased region" description="Low complexity" evidence="5">
    <location>
        <begin position="643"/>
        <end position="659"/>
    </location>
</feature>
<evidence type="ECO:0000259" key="6">
    <source>
        <dbReference type="Pfam" id="PF15908"/>
    </source>
</evidence>
<sequence length="659" mass="74204">MSTIHRPPLGSSTVFNLPVQAEKPVHRSKSGIHPDPENKLKQALNEASHQRRKRAEAEGQAEAWQRESEAFKQDLEKARSKLARRDETIRTLAETRPQAGSDPEIDKKLQDLVQRHSGSKAKYETQLASLKGENSDLRATSVQLEQSHTKDTAAIAELRRANLLAETENNNLKRELESLRHSRTHDAAVAGSSRHIIRDLEDEKTRSEAENHKLEREVKRLHEAMEDKAGKEHLDSELGRLQAKLHKVVQEKEGYQNTIGIMTEGYAVLYRNTVSKDQYAALLEEHRASKATARSWKTKAEVLKGELSITKEENKDFKERLRSAHDDRCMLERIIWDIREEKQRLVYDTSTSIASPPSHETIEPLESAFDPNLLLEYTVSHVDLSTTYLQHQINYLRSEQADLSLALSETTASLTSSQGSVTALQRSLVDLQTRHTALEQSHSPCGGALGELREALGKSLLNEEDRTREIEELRKERQSVEARAQSDREALKRANEVVMRAKMAEDALDEEIHHLRNAYLNAAKYEALYDDLQEQQAIILSREAAAIDEAEKLGMQNAELLGHVSEGQRISYVEGVRREMAAIKQELAATRHYLNKANDKIRALESEVDSYKSIGSNFGLDANLEGSTRTRVVRRQPEGGMLVSSTRGSGRSVSGPAGR</sequence>
<evidence type="ECO:0000313" key="7">
    <source>
        <dbReference type="EMBL" id="KAK8853427.1"/>
    </source>
</evidence>
<feature type="coiled-coil region" evidence="4">
    <location>
        <begin position="463"/>
        <end position="490"/>
    </location>
</feature>